<dbReference type="EMBL" id="CP006868">
    <property type="protein sequence ID" value="UXD22679.1"/>
    <property type="molecule type" value="Genomic_DNA"/>
</dbReference>
<dbReference type="KEGG" id="ipc:IPA_07300"/>
<protein>
    <submittedName>
        <fullName evidence="1">Uncharacterized protein</fullName>
    </submittedName>
</protein>
<dbReference type="Proteomes" id="UP001063698">
    <property type="component" value="Chromosome"/>
</dbReference>
<organism evidence="1 2">
    <name type="scientific">Ignicoccus pacificus DSM 13166</name>
    <dbReference type="NCBI Taxonomy" id="940294"/>
    <lineage>
        <taxon>Archaea</taxon>
        <taxon>Thermoproteota</taxon>
        <taxon>Thermoprotei</taxon>
        <taxon>Desulfurococcales</taxon>
        <taxon>Desulfurococcaceae</taxon>
        <taxon>Ignicoccus</taxon>
    </lineage>
</organism>
<proteinExistence type="predicted"/>
<keyword evidence="2" id="KW-1185">Reference proteome</keyword>
<dbReference type="AlphaFoldDB" id="A0A977PLN1"/>
<accession>A0A977PLN1</accession>
<evidence type="ECO:0000313" key="1">
    <source>
        <dbReference type="EMBL" id="UXD22679.1"/>
    </source>
</evidence>
<evidence type="ECO:0000313" key="2">
    <source>
        <dbReference type="Proteomes" id="UP001063698"/>
    </source>
</evidence>
<gene>
    <name evidence="1" type="ORF">IPA_07300</name>
</gene>
<sequence>MSYPDQELSLKEPPICPYFEPRKDFYERHERDVESVKEILEREGSI</sequence>
<reference evidence="1" key="1">
    <citation type="submission" date="2013-11" db="EMBL/GenBank/DDBJ databases">
        <title>Comparative genomics of Ignicoccus.</title>
        <authorList>
            <person name="Podar M."/>
        </authorList>
    </citation>
    <scope>NUCLEOTIDE SEQUENCE</scope>
    <source>
        <strain evidence="1">DSM 13166</strain>
    </source>
</reference>
<name>A0A977PLN1_9CREN</name>